<sequence length="92" mass="9807">MDVCFLGANSIDATGTYLRGDRESPIKSALIQRASRVVLLVDGAKLTHTAPVKLVDLDALSSIVTNGPVPAELRERGDALDVDLVLVSKIKH</sequence>
<dbReference type="Pfam" id="PF00455">
    <property type="entry name" value="DeoRC"/>
    <property type="match status" value="1"/>
</dbReference>
<dbReference type="HOGENOM" id="CLU_2409950_0_0_11"/>
<name>F5XDZ0_MICPN</name>
<keyword evidence="3" id="KW-1185">Reference proteome</keyword>
<evidence type="ECO:0000259" key="1">
    <source>
        <dbReference type="Pfam" id="PF00455"/>
    </source>
</evidence>
<organism evidence="2 3">
    <name type="scientific">Microlunatus phosphovorus (strain ATCC 700054 / DSM 10555 / JCM 9379 / NBRC 101784 / NCIMB 13414 / VKM Ac-1990 / NM-1)</name>
    <dbReference type="NCBI Taxonomy" id="1032480"/>
    <lineage>
        <taxon>Bacteria</taxon>
        <taxon>Bacillati</taxon>
        <taxon>Actinomycetota</taxon>
        <taxon>Actinomycetes</taxon>
        <taxon>Propionibacteriales</taxon>
        <taxon>Propionibacteriaceae</taxon>
        <taxon>Microlunatus</taxon>
    </lineage>
</organism>
<proteinExistence type="predicted"/>
<feature type="domain" description="DeoR-like transcriptional repressor C-terminal sensor" evidence="1">
    <location>
        <begin position="2"/>
        <end position="66"/>
    </location>
</feature>
<evidence type="ECO:0000313" key="3">
    <source>
        <dbReference type="Proteomes" id="UP000007947"/>
    </source>
</evidence>
<dbReference type="Proteomes" id="UP000007947">
    <property type="component" value="Chromosome"/>
</dbReference>
<dbReference type="KEGG" id="mph:MLP_21490"/>
<protein>
    <recommendedName>
        <fullName evidence="1">DeoR-like transcriptional repressor C-terminal sensor domain-containing protein</fullName>
    </recommendedName>
</protein>
<reference evidence="2 3" key="1">
    <citation type="submission" date="2011-05" db="EMBL/GenBank/DDBJ databases">
        <title>Whole genome sequence of Microlunatus phosphovorus NM-1.</title>
        <authorList>
            <person name="Hosoyama A."/>
            <person name="Sasaki K."/>
            <person name="Harada T."/>
            <person name="Igarashi R."/>
            <person name="Kawakoshi A."/>
            <person name="Sasagawa M."/>
            <person name="Fukada J."/>
            <person name="Nakamura S."/>
            <person name="Katano Y."/>
            <person name="Hanada S."/>
            <person name="Kamagata Y."/>
            <person name="Nakamura N."/>
            <person name="Yamazaki S."/>
            <person name="Fujita N."/>
        </authorList>
    </citation>
    <scope>NUCLEOTIDE SEQUENCE [LARGE SCALE GENOMIC DNA]</scope>
    <source>
        <strain evidence="3">ATCC 700054 / DSM 10555 / JCM 9379 / NBRC 101784 / NCIMB 13414 / VKM Ac-1990 / NM-1</strain>
    </source>
</reference>
<dbReference type="EMBL" id="AP012204">
    <property type="protein sequence ID" value="BAK35163.1"/>
    <property type="molecule type" value="Genomic_DNA"/>
</dbReference>
<dbReference type="RefSeq" id="WP_013863035.1">
    <property type="nucleotide sequence ID" value="NC_015635.1"/>
</dbReference>
<dbReference type="AlphaFoldDB" id="F5XDZ0"/>
<dbReference type="SUPFAM" id="SSF100950">
    <property type="entry name" value="NagB/RpiA/CoA transferase-like"/>
    <property type="match status" value="1"/>
</dbReference>
<dbReference type="STRING" id="1032480.MLP_21490"/>
<dbReference type="eggNOG" id="COG1349">
    <property type="taxonomic scope" value="Bacteria"/>
</dbReference>
<accession>F5XDZ0</accession>
<dbReference type="InterPro" id="IPR014036">
    <property type="entry name" value="DeoR-like_C"/>
</dbReference>
<gene>
    <name evidence="2" type="ordered locus">MLP_21490</name>
</gene>
<dbReference type="InterPro" id="IPR037171">
    <property type="entry name" value="NagB/RpiA_transferase-like"/>
</dbReference>
<evidence type="ECO:0000313" key="2">
    <source>
        <dbReference type="EMBL" id="BAK35163.1"/>
    </source>
</evidence>